<feature type="signal peptide" evidence="2">
    <location>
        <begin position="1"/>
        <end position="27"/>
    </location>
</feature>
<dbReference type="RefSeq" id="WP_092324417.1">
    <property type="nucleotide sequence ID" value="NZ_FNFU01000017.1"/>
</dbReference>
<evidence type="ECO:0000313" key="4">
    <source>
        <dbReference type="Proteomes" id="UP000198701"/>
    </source>
</evidence>
<evidence type="ECO:0000256" key="2">
    <source>
        <dbReference type="SAM" id="SignalP"/>
    </source>
</evidence>
<dbReference type="PANTHER" id="PTHR30222:SF2">
    <property type="entry name" value="ABC TRANSPORTER SUBSTRATE-BINDING PROTEIN"/>
    <property type="match status" value="1"/>
</dbReference>
<keyword evidence="4" id="KW-1185">Reference proteome</keyword>
<proteinExistence type="predicted"/>
<dbReference type="Gene3D" id="3.40.190.10">
    <property type="entry name" value="Periplasmic binding protein-like II"/>
    <property type="match status" value="2"/>
</dbReference>
<keyword evidence="1 2" id="KW-0732">Signal</keyword>
<protein>
    <submittedName>
        <fullName evidence="3">Putative spermidine/putrescine transport system substrate-binding protein</fullName>
    </submittedName>
</protein>
<name>A0A1G9FNZ3_9MICO</name>
<dbReference type="PANTHER" id="PTHR30222">
    <property type="entry name" value="SPERMIDINE/PUTRESCINE-BINDING PERIPLASMIC PROTEIN"/>
    <property type="match status" value="1"/>
</dbReference>
<dbReference type="Pfam" id="PF13416">
    <property type="entry name" value="SBP_bac_8"/>
    <property type="match status" value="1"/>
</dbReference>
<dbReference type="SUPFAM" id="SSF53850">
    <property type="entry name" value="Periplasmic binding protein-like II"/>
    <property type="match status" value="1"/>
</dbReference>
<dbReference type="STRING" id="386301.SAMN05216282_11742"/>
<reference evidence="3 4" key="1">
    <citation type="submission" date="2016-10" db="EMBL/GenBank/DDBJ databases">
        <authorList>
            <person name="de Groot N.N."/>
        </authorList>
    </citation>
    <scope>NUCLEOTIDE SEQUENCE [LARGE SCALE GENOMIC DNA]</scope>
    <source>
        <strain evidence="3 4">CGMCC 1.5382</strain>
    </source>
</reference>
<sequence>MKIAKSTWSVRVGAIATVAAGSLFLAACTTGGGGPAKPVDLGSGAAVSGSVKANALTGQTLTFVSYGGIYQDGQVAAAISPFGAASGAKILQDGPTDNAKLKAQVTSGNVTWDVVDTTNVFAAQQCGKLFMPLDTSIVDTSKIPAGLLTDKCSVPAMSYGMIVMYNTKKYGANPPTRWADFYDTKKFPGKRGIEGGTGDLDPGVFEGALLADGVSADAMYPIDEKRAMKKMASIRKDIVFWSTGAQSQQLLESGQVDMALVWSGRAYSAVKNGAAYAPMWDQWMPEADALAVPIGAKNPKASMAMINYYLGSEQQAKLTELTSYSPVNTDSKPKLDELAQSFVTTTPERVKDAFKLDNAWWAENHDEMVTAYTNWLAG</sequence>
<gene>
    <name evidence="3" type="ORF">SAMN05216282_11742</name>
</gene>
<dbReference type="OrthoDB" id="9815444at2"/>
<dbReference type="InterPro" id="IPR006059">
    <property type="entry name" value="SBP"/>
</dbReference>
<organism evidence="3 4">
    <name type="scientific">Cryobacterium psychrotolerans</name>
    <dbReference type="NCBI Taxonomy" id="386301"/>
    <lineage>
        <taxon>Bacteria</taxon>
        <taxon>Bacillati</taxon>
        <taxon>Actinomycetota</taxon>
        <taxon>Actinomycetes</taxon>
        <taxon>Micrococcales</taxon>
        <taxon>Microbacteriaceae</taxon>
        <taxon>Cryobacterium</taxon>
    </lineage>
</organism>
<evidence type="ECO:0000256" key="1">
    <source>
        <dbReference type="ARBA" id="ARBA00022729"/>
    </source>
</evidence>
<feature type="chain" id="PRO_5041051219" evidence="2">
    <location>
        <begin position="28"/>
        <end position="378"/>
    </location>
</feature>
<dbReference type="Proteomes" id="UP000198701">
    <property type="component" value="Unassembled WGS sequence"/>
</dbReference>
<dbReference type="CDD" id="cd13589">
    <property type="entry name" value="PBP2_polyamine_RpCGA009"/>
    <property type="match status" value="1"/>
</dbReference>
<dbReference type="EMBL" id="FNFU01000017">
    <property type="protein sequence ID" value="SDK90136.1"/>
    <property type="molecule type" value="Genomic_DNA"/>
</dbReference>
<evidence type="ECO:0000313" key="3">
    <source>
        <dbReference type="EMBL" id="SDK90136.1"/>
    </source>
</evidence>
<dbReference type="PROSITE" id="PS51257">
    <property type="entry name" value="PROKAR_LIPOPROTEIN"/>
    <property type="match status" value="1"/>
</dbReference>
<accession>A0A1G9FNZ3</accession>
<dbReference type="AlphaFoldDB" id="A0A1G9FNZ3"/>